<comment type="catalytic activity">
    <reaction evidence="14 15">
        <text>tRNA(Phe) + L-phenylalanine + ATP = L-phenylalanyl-tRNA(Phe) + AMP + diphosphate + H(+)</text>
        <dbReference type="Rhea" id="RHEA:19413"/>
        <dbReference type="Rhea" id="RHEA-COMP:9668"/>
        <dbReference type="Rhea" id="RHEA-COMP:9699"/>
        <dbReference type="ChEBI" id="CHEBI:15378"/>
        <dbReference type="ChEBI" id="CHEBI:30616"/>
        <dbReference type="ChEBI" id="CHEBI:33019"/>
        <dbReference type="ChEBI" id="CHEBI:58095"/>
        <dbReference type="ChEBI" id="CHEBI:78442"/>
        <dbReference type="ChEBI" id="CHEBI:78531"/>
        <dbReference type="ChEBI" id="CHEBI:456215"/>
        <dbReference type="EC" id="6.1.1.20"/>
    </reaction>
</comment>
<dbReference type="InterPro" id="IPR045060">
    <property type="entry name" value="Phe-tRNA-ligase_IIc_bsu"/>
</dbReference>
<name>A0A318KD82_9FIRM</name>
<comment type="similarity">
    <text evidence="2 15">Belongs to the phenylalanyl-tRNA synthetase beta subunit family. Type 1 subfamily.</text>
</comment>
<dbReference type="InterPro" id="IPR012340">
    <property type="entry name" value="NA-bd_OB-fold"/>
</dbReference>
<evidence type="ECO:0000256" key="9">
    <source>
        <dbReference type="ARBA" id="ARBA00022840"/>
    </source>
</evidence>
<dbReference type="FunFam" id="2.40.50.140:FF:000045">
    <property type="entry name" value="Phenylalanine--tRNA ligase beta subunit"/>
    <property type="match status" value="1"/>
</dbReference>
<dbReference type="InterPro" id="IPR005146">
    <property type="entry name" value="B3/B4_tRNA-bd"/>
</dbReference>
<organism evidence="20 21">
    <name type="scientific">Dielma fastidiosa</name>
    <dbReference type="NCBI Taxonomy" id="1034346"/>
    <lineage>
        <taxon>Bacteria</taxon>
        <taxon>Bacillati</taxon>
        <taxon>Bacillota</taxon>
        <taxon>Erysipelotrichia</taxon>
        <taxon>Erysipelotrichales</taxon>
        <taxon>Erysipelotrichaceae</taxon>
        <taxon>Dielma</taxon>
    </lineage>
</organism>
<keyword evidence="12 15" id="KW-0648">Protein biosynthesis</keyword>
<feature type="binding site" evidence="15">
    <location>
        <position position="466"/>
    </location>
    <ligand>
        <name>Mg(2+)</name>
        <dbReference type="ChEBI" id="CHEBI:18420"/>
        <note>shared with alpha subunit</note>
    </ligand>
</feature>
<dbReference type="Pfam" id="PF03484">
    <property type="entry name" value="B5"/>
    <property type="match status" value="1"/>
</dbReference>
<dbReference type="GO" id="GO:0016740">
    <property type="term" value="F:transferase activity"/>
    <property type="evidence" value="ECO:0007669"/>
    <property type="project" value="UniProtKB-ARBA"/>
</dbReference>
<dbReference type="SUPFAM" id="SSF54991">
    <property type="entry name" value="Anticodon-binding domain of PheRS"/>
    <property type="match status" value="1"/>
</dbReference>
<keyword evidence="8 15" id="KW-0547">Nucleotide-binding</keyword>
<feature type="binding site" evidence="15">
    <location>
        <position position="462"/>
    </location>
    <ligand>
        <name>Mg(2+)</name>
        <dbReference type="ChEBI" id="CHEBI:18420"/>
        <note>shared with alpha subunit</note>
    </ligand>
</feature>
<evidence type="ECO:0000256" key="8">
    <source>
        <dbReference type="ARBA" id="ARBA00022741"/>
    </source>
</evidence>
<dbReference type="HAMAP" id="MF_00283">
    <property type="entry name" value="Phe_tRNA_synth_beta1"/>
    <property type="match status" value="1"/>
</dbReference>
<dbReference type="InterPro" id="IPR004532">
    <property type="entry name" value="Phe-tRNA-ligase_IIc_bsu_bact"/>
</dbReference>
<feature type="domain" description="B5" evidence="19">
    <location>
        <begin position="403"/>
        <end position="478"/>
    </location>
</feature>
<dbReference type="InterPro" id="IPR005121">
    <property type="entry name" value="Fdx_antiC-bd"/>
</dbReference>
<evidence type="ECO:0000256" key="5">
    <source>
        <dbReference type="ARBA" id="ARBA00022555"/>
    </source>
</evidence>
<keyword evidence="6 15" id="KW-0436">Ligase</keyword>
<dbReference type="GO" id="GO:0005524">
    <property type="term" value="F:ATP binding"/>
    <property type="evidence" value="ECO:0007669"/>
    <property type="project" value="UniProtKB-UniRule"/>
</dbReference>
<dbReference type="RefSeq" id="WP_022938219.1">
    <property type="nucleotide sequence ID" value="NZ_CABKRQ010000005.1"/>
</dbReference>
<dbReference type="InterPro" id="IPR009061">
    <property type="entry name" value="DNA-bd_dom_put_sf"/>
</dbReference>
<gene>
    <name evidence="15" type="primary">pheT</name>
    <name evidence="20" type="ORF">DES51_1195</name>
</gene>
<dbReference type="GO" id="GO:0004826">
    <property type="term" value="F:phenylalanine-tRNA ligase activity"/>
    <property type="evidence" value="ECO:0007669"/>
    <property type="project" value="UniProtKB-UniRule"/>
</dbReference>
<dbReference type="GO" id="GO:0006432">
    <property type="term" value="P:phenylalanyl-tRNA aminoacylation"/>
    <property type="evidence" value="ECO:0007669"/>
    <property type="project" value="UniProtKB-UniRule"/>
</dbReference>
<dbReference type="EMBL" id="QJKH01000019">
    <property type="protein sequence ID" value="PXX75189.1"/>
    <property type="molecule type" value="Genomic_DNA"/>
</dbReference>
<evidence type="ECO:0000256" key="13">
    <source>
        <dbReference type="ARBA" id="ARBA00023146"/>
    </source>
</evidence>
<dbReference type="Proteomes" id="UP000247612">
    <property type="component" value="Unassembled WGS sequence"/>
</dbReference>
<feature type="domain" description="FDX-ACB" evidence="18">
    <location>
        <begin position="702"/>
        <end position="795"/>
    </location>
</feature>
<dbReference type="Gene3D" id="2.40.50.140">
    <property type="entry name" value="Nucleic acid-binding proteins"/>
    <property type="match status" value="1"/>
</dbReference>
<keyword evidence="13 15" id="KW-0030">Aminoacyl-tRNA synthetase</keyword>
<dbReference type="Gene3D" id="3.30.56.10">
    <property type="match status" value="2"/>
</dbReference>
<dbReference type="InterPro" id="IPR036690">
    <property type="entry name" value="Fdx_antiC-bd_sf"/>
</dbReference>
<evidence type="ECO:0000259" key="17">
    <source>
        <dbReference type="PROSITE" id="PS50886"/>
    </source>
</evidence>
<dbReference type="Pfam" id="PF17759">
    <property type="entry name" value="tRNA_synthFbeta"/>
    <property type="match status" value="1"/>
</dbReference>
<dbReference type="InterPro" id="IPR041616">
    <property type="entry name" value="PheRS_beta_core"/>
</dbReference>
<dbReference type="Pfam" id="PF03147">
    <property type="entry name" value="FDX-ACB"/>
    <property type="match status" value="1"/>
</dbReference>
<evidence type="ECO:0000256" key="11">
    <source>
        <dbReference type="ARBA" id="ARBA00022884"/>
    </source>
</evidence>
<evidence type="ECO:0000256" key="2">
    <source>
        <dbReference type="ARBA" id="ARBA00008653"/>
    </source>
</evidence>
<dbReference type="Pfam" id="PF03483">
    <property type="entry name" value="B3_4"/>
    <property type="match status" value="1"/>
</dbReference>
<evidence type="ECO:0000256" key="14">
    <source>
        <dbReference type="ARBA" id="ARBA00049255"/>
    </source>
</evidence>
<dbReference type="GO" id="GO:0140096">
    <property type="term" value="F:catalytic activity, acting on a protein"/>
    <property type="evidence" value="ECO:0007669"/>
    <property type="project" value="UniProtKB-ARBA"/>
</dbReference>
<evidence type="ECO:0000259" key="19">
    <source>
        <dbReference type="PROSITE" id="PS51483"/>
    </source>
</evidence>
<accession>A0A318KD82</accession>
<dbReference type="CDD" id="cd00769">
    <property type="entry name" value="PheRS_beta_core"/>
    <property type="match status" value="1"/>
</dbReference>
<dbReference type="SMART" id="SM00874">
    <property type="entry name" value="B5"/>
    <property type="match status" value="1"/>
</dbReference>
<dbReference type="AlphaFoldDB" id="A0A318KD82"/>
<evidence type="ECO:0000256" key="3">
    <source>
        <dbReference type="ARBA" id="ARBA00011209"/>
    </source>
</evidence>
<protein>
    <recommendedName>
        <fullName evidence="15">Phenylalanine--tRNA ligase beta subunit</fullName>
        <ecNumber evidence="15">6.1.1.20</ecNumber>
    </recommendedName>
    <alternativeName>
        <fullName evidence="15">Phenylalanyl-tRNA synthetase beta subunit</fullName>
        <shortName evidence="15">PheRS</shortName>
    </alternativeName>
</protein>
<dbReference type="STRING" id="1034346.GCA_000313565_01914"/>
<dbReference type="EC" id="6.1.1.20" evidence="15"/>
<dbReference type="SMART" id="SM00873">
    <property type="entry name" value="B3_4"/>
    <property type="match status" value="1"/>
</dbReference>
<dbReference type="GO" id="GO:0000287">
    <property type="term" value="F:magnesium ion binding"/>
    <property type="evidence" value="ECO:0007669"/>
    <property type="project" value="UniProtKB-UniRule"/>
</dbReference>
<evidence type="ECO:0000256" key="12">
    <source>
        <dbReference type="ARBA" id="ARBA00022917"/>
    </source>
</evidence>
<evidence type="ECO:0000256" key="1">
    <source>
        <dbReference type="ARBA" id="ARBA00004496"/>
    </source>
</evidence>
<keyword evidence="10 15" id="KW-0460">Magnesium</keyword>
<evidence type="ECO:0000256" key="7">
    <source>
        <dbReference type="ARBA" id="ARBA00022723"/>
    </source>
</evidence>
<dbReference type="Gene3D" id="3.30.930.10">
    <property type="entry name" value="Bira Bifunctional Protein, Domain 2"/>
    <property type="match status" value="1"/>
</dbReference>
<evidence type="ECO:0000259" key="18">
    <source>
        <dbReference type="PROSITE" id="PS51447"/>
    </source>
</evidence>
<dbReference type="NCBIfam" id="TIGR00472">
    <property type="entry name" value="pheT_bact"/>
    <property type="match status" value="1"/>
</dbReference>
<dbReference type="PROSITE" id="PS50886">
    <property type="entry name" value="TRBD"/>
    <property type="match status" value="1"/>
</dbReference>
<reference evidence="20 21" key="1">
    <citation type="submission" date="2018-05" db="EMBL/GenBank/DDBJ databases">
        <title>Genomic Encyclopedia of Type Strains, Phase IV (KMG-IV): sequencing the most valuable type-strain genomes for metagenomic binning, comparative biology and taxonomic classification.</title>
        <authorList>
            <person name="Goeker M."/>
        </authorList>
    </citation>
    <scope>NUCLEOTIDE SEQUENCE [LARGE SCALE GENOMIC DNA]</scope>
    <source>
        <strain evidence="20 21">JC118</strain>
    </source>
</reference>
<dbReference type="PROSITE" id="PS51483">
    <property type="entry name" value="B5"/>
    <property type="match status" value="1"/>
</dbReference>
<dbReference type="SMART" id="SM00896">
    <property type="entry name" value="FDX-ACB"/>
    <property type="match status" value="1"/>
</dbReference>
<keyword evidence="4 15" id="KW-0963">Cytoplasm</keyword>
<dbReference type="SUPFAM" id="SSF50249">
    <property type="entry name" value="Nucleic acid-binding proteins"/>
    <property type="match status" value="1"/>
</dbReference>
<feature type="binding site" evidence="15">
    <location>
        <position position="456"/>
    </location>
    <ligand>
        <name>Mg(2+)</name>
        <dbReference type="ChEBI" id="CHEBI:18420"/>
        <note>shared with alpha subunit</note>
    </ligand>
</feature>
<comment type="subunit">
    <text evidence="3 15">Tetramer of two alpha and two beta subunits.</text>
</comment>
<evidence type="ECO:0000313" key="21">
    <source>
        <dbReference type="Proteomes" id="UP000247612"/>
    </source>
</evidence>
<dbReference type="PANTHER" id="PTHR10947">
    <property type="entry name" value="PHENYLALANYL-TRNA SYNTHETASE BETA CHAIN AND LEUCINE-RICH REPEAT-CONTAINING PROTEIN 47"/>
    <property type="match status" value="1"/>
</dbReference>
<proteinExistence type="inferred from homology"/>
<dbReference type="Gene3D" id="3.30.70.380">
    <property type="entry name" value="Ferrodoxin-fold anticodon-binding domain"/>
    <property type="match status" value="1"/>
</dbReference>
<dbReference type="GO" id="GO:0000049">
    <property type="term" value="F:tRNA binding"/>
    <property type="evidence" value="ECO:0007669"/>
    <property type="project" value="UniProtKB-UniRule"/>
</dbReference>
<evidence type="ECO:0000256" key="6">
    <source>
        <dbReference type="ARBA" id="ARBA00022598"/>
    </source>
</evidence>
<dbReference type="Gene3D" id="3.50.40.10">
    <property type="entry name" value="Phenylalanyl-trna Synthetase, Chain B, domain 3"/>
    <property type="match status" value="1"/>
</dbReference>
<dbReference type="InterPro" id="IPR002547">
    <property type="entry name" value="tRNA-bd_dom"/>
</dbReference>
<keyword evidence="5 16" id="KW-0820">tRNA-binding</keyword>
<dbReference type="InterPro" id="IPR020825">
    <property type="entry name" value="Phe-tRNA_synthase-like_B3/B4"/>
</dbReference>
<dbReference type="FunFam" id="3.30.70.380:FF:000001">
    <property type="entry name" value="Phenylalanine--tRNA ligase beta subunit"/>
    <property type="match status" value="1"/>
</dbReference>
<comment type="cofactor">
    <cofactor evidence="15">
        <name>Mg(2+)</name>
        <dbReference type="ChEBI" id="CHEBI:18420"/>
    </cofactor>
    <text evidence="15">Binds 2 magnesium ions per tetramer.</text>
</comment>
<dbReference type="NCBIfam" id="NF045760">
    <property type="entry name" value="YtpR"/>
    <property type="match status" value="1"/>
</dbReference>
<dbReference type="PROSITE" id="PS51447">
    <property type="entry name" value="FDX_ACB"/>
    <property type="match status" value="1"/>
</dbReference>
<dbReference type="SUPFAM" id="SSF55681">
    <property type="entry name" value="Class II aaRS and biotin synthetases"/>
    <property type="match status" value="1"/>
</dbReference>
<evidence type="ECO:0000313" key="20">
    <source>
        <dbReference type="EMBL" id="PXX75189.1"/>
    </source>
</evidence>
<dbReference type="InterPro" id="IPR005147">
    <property type="entry name" value="tRNA_synthase_B5-dom"/>
</dbReference>
<evidence type="ECO:0000256" key="15">
    <source>
        <dbReference type="HAMAP-Rule" id="MF_00283"/>
    </source>
</evidence>
<keyword evidence="7 15" id="KW-0479">Metal-binding</keyword>
<comment type="subcellular location">
    <subcellularLocation>
        <location evidence="1 15">Cytoplasm</location>
    </subcellularLocation>
</comment>
<dbReference type="OrthoDB" id="9805455at2"/>
<comment type="caution">
    <text evidence="20">The sequence shown here is derived from an EMBL/GenBank/DDBJ whole genome shotgun (WGS) entry which is preliminary data.</text>
</comment>
<dbReference type="PANTHER" id="PTHR10947:SF0">
    <property type="entry name" value="PHENYLALANINE--TRNA LIGASE BETA SUBUNIT"/>
    <property type="match status" value="1"/>
</dbReference>
<dbReference type="CDD" id="cd02796">
    <property type="entry name" value="tRNA_bind_bactPheRS"/>
    <property type="match status" value="1"/>
</dbReference>
<feature type="domain" description="TRNA-binding" evidence="17">
    <location>
        <begin position="39"/>
        <end position="152"/>
    </location>
</feature>
<keyword evidence="11 16" id="KW-0694">RNA-binding</keyword>
<dbReference type="SUPFAM" id="SSF46955">
    <property type="entry name" value="Putative DNA-binding domain"/>
    <property type="match status" value="1"/>
</dbReference>
<dbReference type="InterPro" id="IPR045864">
    <property type="entry name" value="aa-tRNA-synth_II/BPL/LPL"/>
</dbReference>
<dbReference type="SUPFAM" id="SSF56037">
    <property type="entry name" value="PheT/TilS domain"/>
    <property type="match status" value="1"/>
</dbReference>
<evidence type="ECO:0000256" key="10">
    <source>
        <dbReference type="ARBA" id="ARBA00022842"/>
    </source>
</evidence>
<dbReference type="InterPro" id="IPR033714">
    <property type="entry name" value="tRNA_bind_bactPheRS"/>
</dbReference>
<evidence type="ECO:0000256" key="4">
    <source>
        <dbReference type="ARBA" id="ARBA00022490"/>
    </source>
</evidence>
<sequence length="796" mass="87810">MLTSKKWLSQYLDLSDITPEVLADKLTTAGNEVEGLEKMAQGSNLIIGKVLECVDHPDSDHLHVCKVDLGDKVDTIVCGAPNVAAGQKVIVALPGAKLPGGEIKNGVIRGIESNGMICSLLELGVDAKQLSEESKNGIEVLGDDAVVGDRDPLHYLGLDDTLLDVGLTPNRNDCLASWALAKEVGAILHRDVQLPECEGAANIGVPTKLKVSSETSKCPIFLGKVIGSVTIKPSPKWMQELLHAAGVKSINNVVDISNFVMLETGQPTHFYDAAKMHQEIIVKDGFDTTYTALDGVDYKIEPEDIMITTQGNPVGIAGIMGGDDSKIDEQTKGIIIEVATFNYVQVRNTARRLNITSDAAVRNAKEIEPMAVYKAMDRCVQLLIEYADASLIEETAQYGTNNYVPAEFTVNTDSINHLLGTDFSEDEIMTELKWLDLKPEKAGNDIKVSIPSYRTDLKIEADIAEEVIRLIGYDRLPSTLPTMSMTVGALDNRQAMRRRIRSMYVNMGLNETETYTLVSQKHLDHAILPITPAVELASPMSEDRKYIRSSILPSMLDAAAYNNNRSIKDLAFFEISNVYAKDVVEERLALVMNGLMHKSRWQKMSVPADFYTIKGLIETMLSQLGYEGSRVSIKENKLDTTHFHPYRSACIYIGKELFGIFGQIHPQMAKDFDVPKELVMFEGKLDVLLNNKPSKVKYTPISKYPAVTRDLAFVVKEDVKVADIVEAIRKCGRQIIKGIEVFDVYTGEHVEKGFKSIALSINFQSDEKTLTDGEINSVHEKILAALKAELDAILRG</sequence>
<keyword evidence="21" id="KW-1185">Reference proteome</keyword>
<evidence type="ECO:0000256" key="16">
    <source>
        <dbReference type="PROSITE-ProRule" id="PRU00209"/>
    </source>
</evidence>
<keyword evidence="9 15" id="KW-0067">ATP-binding</keyword>
<feature type="binding site" evidence="15">
    <location>
        <position position="465"/>
    </location>
    <ligand>
        <name>Mg(2+)</name>
        <dbReference type="ChEBI" id="CHEBI:18420"/>
        <note>shared with alpha subunit</note>
    </ligand>
</feature>
<dbReference type="Pfam" id="PF01588">
    <property type="entry name" value="tRNA_bind"/>
    <property type="match status" value="1"/>
</dbReference>
<dbReference type="GO" id="GO:0009328">
    <property type="term" value="C:phenylalanine-tRNA ligase complex"/>
    <property type="evidence" value="ECO:0007669"/>
    <property type="project" value="TreeGrafter"/>
</dbReference>